<dbReference type="PRINTS" id="PR00120">
    <property type="entry name" value="HATPASE"/>
</dbReference>
<evidence type="ECO:0000259" key="10">
    <source>
        <dbReference type="SMART" id="SM00831"/>
    </source>
</evidence>
<feature type="domain" description="Cation-transporting P-type ATPase N-terminal" evidence="10">
    <location>
        <begin position="2"/>
        <end position="75"/>
    </location>
</feature>
<dbReference type="Gene3D" id="2.70.150.10">
    <property type="entry name" value="Calcium-transporting ATPase, cytoplasmic transduction domain A"/>
    <property type="match status" value="1"/>
</dbReference>
<feature type="transmembrane region" description="Helical" evidence="9">
    <location>
        <begin position="78"/>
        <end position="95"/>
    </location>
</feature>
<evidence type="ECO:0000256" key="1">
    <source>
        <dbReference type="ARBA" id="ARBA00004141"/>
    </source>
</evidence>
<dbReference type="InterPro" id="IPR023214">
    <property type="entry name" value="HAD_sf"/>
</dbReference>
<dbReference type="SFLD" id="SFLDS00003">
    <property type="entry name" value="Haloacid_Dehalogenase"/>
    <property type="match status" value="1"/>
</dbReference>
<name>A0A9D1KEZ1_9FIRM</name>
<dbReference type="PROSITE" id="PS00154">
    <property type="entry name" value="ATPASE_E1_E2"/>
    <property type="match status" value="1"/>
</dbReference>
<evidence type="ECO:0000256" key="8">
    <source>
        <dbReference type="ARBA" id="ARBA00023136"/>
    </source>
</evidence>
<feature type="transmembrane region" description="Helical" evidence="9">
    <location>
        <begin position="240"/>
        <end position="258"/>
    </location>
</feature>
<dbReference type="SUPFAM" id="SSF81665">
    <property type="entry name" value="Calcium ATPase, transmembrane domain M"/>
    <property type="match status" value="1"/>
</dbReference>
<evidence type="ECO:0000256" key="3">
    <source>
        <dbReference type="ARBA" id="ARBA00022692"/>
    </source>
</evidence>
<dbReference type="InterPro" id="IPR023299">
    <property type="entry name" value="ATPase_P-typ_cyto_dom_N"/>
</dbReference>
<sequence>MEWFQMSADAVLDELKSSRQGISREEAGRRIKEQGKNVIRERKRKKWWRVFLEQFQDLLVWILLGAAIISALTDNGESAVVIGAVLLLNAVLGTVEHERAEKSLESLRALSAPEARVLRKGMPMRIPAEAIVCGDVILLETGDLVPADGRILESSGLQMNESALTGESAEVKKSSEVIRKKEVPLALRRNMVFSGSLVLAGRGMAAVTAAGMNTEIGKIAGLMDRTQEKRTPLEVSLDRFSGKLAAVILAVCVAVFWLDIYRGEPLLDAVMFAVALAVAAIPEALGSIVTIVQAMGTQKMAKEHGIIKDLKAVESLGCVSVICTDKTGTLTQNRMEVTELFCGGRLRPAGEGDALFWLAALLANNAGAEDGTPTEMALRQGAEEAKKAGILKEYDAARYIRVGEIPFDSGRKRMSVCCRDRENGRKTVFAKGALESILPCCSRIRRGNQTGQITKSDEEILKRQAESWSRDGMRVLALACSAQGEGRDQDWERDLIFLGMAALADPLRPETKAAVAAAKEAGIRPVMITGDHPDTAAAIARRAGILEAGGLTVTGPQLDGMDEKELGRRLEEICVYARVTPEHKLRIVEAWQRRGRITAMTGDGVNDGPALKKADIGIAMGQSGTEVSRDAADMILADDNFATIIKAVANGRNVYRNIKNAIGFLLSGNMAGIFCVLYASLRGLPMPFLPVHLLFINLVTDSLPALAIGMEPPEEELLKRPPRSGREGILTFHFVKDLLMQGGLMALSTMAAYHMGLAGSGAGGLGLTGSAGPAGVLQTPEAAAATMAFTTLTLARLFHGFNCRGAHSILRLGLGTNLYSVMAFEAGVLLLAAVLFVPGLQTLFAVADLTLFEIGGVLACAAFPTVLIQAQKILREGRT</sequence>
<evidence type="ECO:0000256" key="2">
    <source>
        <dbReference type="ARBA" id="ARBA00005675"/>
    </source>
</evidence>
<feature type="transmembrane region" description="Helical" evidence="9">
    <location>
        <begin position="661"/>
        <end position="681"/>
    </location>
</feature>
<dbReference type="Pfam" id="PF00689">
    <property type="entry name" value="Cation_ATPase_C"/>
    <property type="match status" value="1"/>
</dbReference>
<dbReference type="Gene3D" id="3.40.50.1000">
    <property type="entry name" value="HAD superfamily/HAD-like"/>
    <property type="match status" value="2"/>
</dbReference>
<dbReference type="SFLD" id="SFLDG00002">
    <property type="entry name" value="C1.7:_P-type_atpase_like"/>
    <property type="match status" value="1"/>
</dbReference>
<organism evidence="11 12">
    <name type="scientific">Candidatus Caccovicinus merdipullorum</name>
    <dbReference type="NCBI Taxonomy" id="2840724"/>
    <lineage>
        <taxon>Bacteria</taxon>
        <taxon>Bacillati</taxon>
        <taxon>Bacillota</taxon>
        <taxon>Clostridia</taxon>
        <taxon>Eubacteriales</taxon>
        <taxon>Candidatus Caccovicinus</taxon>
    </lineage>
</organism>
<dbReference type="PRINTS" id="PR00119">
    <property type="entry name" value="CATATPASE"/>
</dbReference>
<reference evidence="11" key="2">
    <citation type="journal article" date="2021" name="PeerJ">
        <title>Extensive microbial diversity within the chicken gut microbiome revealed by metagenomics and culture.</title>
        <authorList>
            <person name="Gilroy R."/>
            <person name="Ravi A."/>
            <person name="Getino M."/>
            <person name="Pursley I."/>
            <person name="Horton D.L."/>
            <person name="Alikhan N.F."/>
            <person name="Baker D."/>
            <person name="Gharbi K."/>
            <person name="Hall N."/>
            <person name="Watson M."/>
            <person name="Adriaenssens E.M."/>
            <person name="Foster-Nyarko E."/>
            <person name="Jarju S."/>
            <person name="Secka A."/>
            <person name="Antonio M."/>
            <person name="Oren A."/>
            <person name="Chaudhuri R.R."/>
            <person name="La Ragione R."/>
            <person name="Hildebrand F."/>
            <person name="Pallen M.J."/>
        </authorList>
    </citation>
    <scope>NUCLEOTIDE SEQUENCE</scope>
    <source>
        <strain evidence="11">CHK123-3438</strain>
    </source>
</reference>
<dbReference type="InterPro" id="IPR018303">
    <property type="entry name" value="ATPase_P-typ_P_site"/>
</dbReference>
<dbReference type="Pfam" id="PF00122">
    <property type="entry name" value="E1-E2_ATPase"/>
    <property type="match status" value="1"/>
</dbReference>
<keyword evidence="3 9" id="KW-0812">Transmembrane</keyword>
<feature type="transmembrane region" description="Helical" evidence="9">
    <location>
        <begin position="818"/>
        <end position="837"/>
    </location>
</feature>
<feature type="transmembrane region" description="Helical" evidence="9">
    <location>
        <begin position="270"/>
        <end position="292"/>
    </location>
</feature>
<dbReference type="AlphaFoldDB" id="A0A9D1KEZ1"/>
<feature type="transmembrane region" description="Helical" evidence="9">
    <location>
        <begin position="843"/>
        <end position="868"/>
    </location>
</feature>
<reference evidence="11" key="1">
    <citation type="submission" date="2020-10" db="EMBL/GenBank/DDBJ databases">
        <authorList>
            <person name="Gilroy R."/>
        </authorList>
    </citation>
    <scope>NUCLEOTIDE SEQUENCE</scope>
    <source>
        <strain evidence="11">CHK123-3438</strain>
    </source>
</reference>
<dbReference type="GO" id="GO:0005524">
    <property type="term" value="F:ATP binding"/>
    <property type="evidence" value="ECO:0007669"/>
    <property type="project" value="UniProtKB-KW"/>
</dbReference>
<dbReference type="GO" id="GO:0016887">
    <property type="term" value="F:ATP hydrolysis activity"/>
    <property type="evidence" value="ECO:0007669"/>
    <property type="project" value="InterPro"/>
</dbReference>
<comment type="similarity">
    <text evidence="2">Belongs to the cation transport ATPase (P-type) (TC 3.A.3) family. Type IIA subfamily.</text>
</comment>
<dbReference type="InterPro" id="IPR001757">
    <property type="entry name" value="P_typ_ATPase"/>
</dbReference>
<dbReference type="SUPFAM" id="SSF81660">
    <property type="entry name" value="Metal cation-transporting ATPase, ATP-binding domain N"/>
    <property type="match status" value="1"/>
</dbReference>
<dbReference type="InterPro" id="IPR059000">
    <property type="entry name" value="ATPase_P-type_domA"/>
</dbReference>
<feature type="transmembrane region" description="Helical" evidence="9">
    <location>
        <begin position="50"/>
        <end position="72"/>
    </location>
</feature>
<dbReference type="SMART" id="SM00831">
    <property type="entry name" value="Cation_ATPase_N"/>
    <property type="match status" value="1"/>
</dbReference>
<dbReference type="FunFam" id="3.40.50.1000:FF:000028">
    <property type="entry name" value="Calcium-transporting P-type ATPase, putative"/>
    <property type="match status" value="1"/>
</dbReference>
<dbReference type="SUPFAM" id="SSF81653">
    <property type="entry name" value="Calcium ATPase, transduction domain A"/>
    <property type="match status" value="1"/>
</dbReference>
<dbReference type="Pfam" id="PF00690">
    <property type="entry name" value="Cation_ATPase_N"/>
    <property type="match status" value="1"/>
</dbReference>
<accession>A0A9D1KEZ1</accession>
<evidence type="ECO:0000256" key="6">
    <source>
        <dbReference type="ARBA" id="ARBA00022967"/>
    </source>
</evidence>
<dbReference type="InterPro" id="IPR006068">
    <property type="entry name" value="ATPase_P-typ_cation-transptr_C"/>
</dbReference>
<keyword evidence="5" id="KW-0067">ATP-binding</keyword>
<keyword evidence="6" id="KW-1278">Translocase</keyword>
<comment type="caution">
    <text evidence="11">The sequence shown here is derived from an EMBL/GenBank/DDBJ whole genome shotgun (WGS) entry which is preliminary data.</text>
</comment>
<evidence type="ECO:0000256" key="5">
    <source>
        <dbReference type="ARBA" id="ARBA00022840"/>
    </source>
</evidence>
<dbReference type="GO" id="GO:0016020">
    <property type="term" value="C:membrane"/>
    <property type="evidence" value="ECO:0007669"/>
    <property type="project" value="UniProtKB-SubCell"/>
</dbReference>
<dbReference type="Gene3D" id="1.20.1110.10">
    <property type="entry name" value="Calcium-transporting ATPase, transmembrane domain"/>
    <property type="match status" value="2"/>
</dbReference>
<dbReference type="InterPro" id="IPR023298">
    <property type="entry name" value="ATPase_P-typ_TM_dom_sf"/>
</dbReference>
<dbReference type="Proteomes" id="UP000886860">
    <property type="component" value="Unassembled WGS sequence"/>
</dbReference>
<evidence type="ECO:0000313" key="12">
    <source>
        <dbReference type="Proteomes" id="UP000886860"/>
    </source>
</evidence>
<dbReference type="EMBL" id="DVKS01000072">
    <property type="protein sequence ID" value="HIT41349.1"/>
    <property type="molecule type" value="Genomic_DNA"/>
</dbReference>
<dbReference type="InterPro" id="IPR008250">
    <property type="entry name" value="ATPase_P-typ_transduc_dom_A_sf"/>
</dbReference>
<proteinExistence type="inferred from homology"/>
<comment type="subcellular location">
    <subcellularLocation>
        <location evidence="1">Membrane</location>
        <topology evidence="1">Multi-pass membrane protein</topology>
    </subcellularLocation>
</comment>
<dbReference type="Gene3D" id="3.40.1110.10">
    <property type="entry name" value="Calcium-transporting ATPase, cytoplasmic domain N"/>
    <property type="match status" value="2"/>
</dbReference>
<dbReference type="Pfam" id="PF13246">
    <property type="entry name" value="Cation_ATPase"/>
    <property type="match status" value="1"/>
</dbReference>
<dbReference type="NCBIfam" id="TIGR01494">
    <property type="entry name" value="ATPase_P-type"/>
    <property type="match status" value="2"/>
</dbReference>
<dbReference type="InterPro" id="IPR004014">
    <property type="entry name" value="ATPase_P-typ_cation-transptr_N"/>
</dbReference>
<protein>
    <submittedName>
        <fullName evidence="11">Cation-translocating P-type ATPase</fullName>
    </submittedName>
</protein>
<evidence type="ECO:0000256" key="4">
    <source>
        <dbReference type="ARBA" id="ARBA00022741"/>
    </source>
</evidence>
<keyword evidence="8 9" id="KW-0472">Membrane</keyword>
<evidence type="ECO:0000256" key="9">
    <source>
        <dbReference type="SAM" id="Phobius"/>
    </source>
</evidence>
<dbReference type="InterPro" id="IPR044492">
    <property type="entry name" value="P_typ_ATPase_HD_dom"/>
</dbReference>
<keyword evidence="4" id="KW-0547">Nucleotide-binding</keyword>
<dbReference type="SUPFAM" id="SSF56784">
    <property type="entry name" value="HAD-like"/>
    <property type="match status" value="1"/>
</dbReference>
<evidence type="ECO:0000313" key="11">
    <source>
        <dbReference type="EMBL" id="HIT41349.1"/>
    </source>
</evidence>
<gene>
    <name evidence="11" type="ORF">IAB60_04465</name>
</gene>
<evidence type="ECO:0000256" key="7">
    <source>
        <dbReference type="ARBA" id="ARBA00022989"/>
    </source>
</evidence>
<dbReference type="InterPro" id="IPR036412">
    <property type="entry name" value="HAD-like_sf"/>
</dbReference>
<keyword evidence="7 9" id="KW-1133">Transmembrane helix</keyword>
<dbReference type="PANTHER" id="PTHR42861">
    <property type="entry name" value="CALCIUM-TRANSPORTING ATPASE"/>
    <property type="match status" value="1"/>
</dbReference>
<dbReference type="SFLD" id="SFLDF00027">
    <property type="entry name" value="p-type_atpase"/>
    <property type="match status" value="1"/>
</dbReference>